<feature type="region of interest" description="Disordered" evidence="1">
    <location>
        <begin position="66"/>
        <end position="94"/>
    </location>
</feature>
<evidence type="ECO:0000313" key="3">
    <source>
        <dbReference type="Proteomes" id="UP000017246"/>
    </source>
</evidence>
<name>A0A068XVC6_ECHMU</name>
<feature type="compositionally biased region" description="Acidic residues" evidence="1">
    <location>
        <begin position="429"/>
        <end position="440"/>
    </location>
</feature>
<reference evidence="2" key="2">
    <citation type="submission" date="2015-11" db="EMBL/GenBank/DDBJ databases">
        <authorList>
            <person name="Zhang Y."/>
            <person name="Guo Z."/>
        </authorList>
    </citation>
    <scope>NUCLEOTIDE SEQUENCE</scope>
</reference>
<dbReference type="EMBL" id="LN902849">
    <property type="protein sequence ID" value="CDS36306.1"/>
    <property type="molecule type" value="Genomic_DNA"/>
</dbReference>
<gene>
    <name evidence="2" type="ORF">EmuJ_000339000</name>
</gene>
<dbReference type="STRING" id="6211.A0A068XVC6"/>
<feature type="compositionally biased region" description="Polar residues" evidence="1">
    <location>
        <begin position="594"/>
        <end position="610"/>
    </location>
</feature>
<keyword evidence="3" id="KW-1185">Reference proteome</keyword>
<evidence type="ECO:0000313" key="2">
    <source>
        <dbReference type="EMBL" id="CDS36306.1"/>
    </source>
</evidence>
<reference evidence="2" key="1">
    <citation type="journal article" date="2013" name="Nature">
        <title>The genomes of four tapeworm species reveal adaptations to parasitism.</title>
        <authorList>
            <person name="Tsai I.J."/>
            <person name="Zarowiecki M."/>
            <person name="Holroyd N."/>
            <person name="Garciarrubio A."/>
            <person name="Sanchez-Flores A."/>
            <person name="Brooks K.L."/>
            <person name="Tracey A."/>
            <person name="Bobes R.J."/>
            <person name="Fragoso G."/>
            <person name="Sciutto E."/>
            <person name="Aslett M."/>
            <person name="Beasley H."/>
            <person name="Bennett H.M."/>
            <person name="Cai J."/>
            <person name="Camicia F."/>
            <person name="Clark R."/>
            <person name="Cucher M."/>
            <person name="De Silva N."/>
            <person name="Day T.A."/>
            <person name="Deplazes P."/>
            <person name="Estrada K."/>
            <person name="Fernandez C."/>
            <person name="Holland P.W."/>
            <person name="Hou J."/>
            <person name="Hu S."/>
            <person name="Huckvale T."/>
            <person name="Hung S.S."/>
            <person name="Kamenetzky L."/>
            <person name="Keane J.A."/>
            <person name="Kiss F."/>
            <person name="Koziol U."/>
            <person name="Lambert O."/>
            <person name="Liu K."/>
            <person name="Luo X."/>
            <person name="Luo Y."/>
            <person name="Macchiaroli N."/>
            <person name="Nichol S."/>
            <person name="Paps J."/>
            <person name="Parkinson J."/>
            <person name="Pouchkina-Stantcheva N."/>
            <person name="Riddiford N."/>
            <person name="Rosenzvit M."/>
            <person name="Salinas G."/>
            <person name="Wasmuth J.D."/>
            <person name="Zamanian M."/>
            <person name="Zheng Y."/>
            <person name="Cai X."/>
            <person name="Soberon X."/>
            <person name="Olson P.D."/>
            <person name="Laclette J.P."/>
            <person name="Brehm K."/>
            <person name="Berriman M."/>
            <person name="Garciarrubio A."/>
            <person name="Bobes R.J."/>
            <person name="Fragoso G."/>
            <person name="Sanchez-Flores A."/>
            <person name="Estrada K."/>
            <person name="Cevallos M.A."/>
            <person name="Morett E."/>
            <person name="Gonzalez V."/>
            <person name="Portillo T."/>
            <person name="Ochoa-Leyva A."/>
            <person name="Jose M.V."/>
            <person name="Sciutto E."/>
            <person name="Landa A."/>
            <person name="Jimenez L."/>
            <person name="Valdes V."/>
            <person name="Carrero J.C."/>
            <person name="Larralde C."/>
            <person name="Morales-Montor J."/>
            <person name="Limon-Lason J."/>
            <person name="Soberon X."/>
            <person name="Laclette J.P."/>
        </authorList>
    </citation>
    <scope>NUCLEOTIDE SEQUENCE [LARGE SCALE GENOMIC DNA]</scope>
</reference>
<dbReference type="AlphaFoldDB" id="A0A068XVC6"/>
<feature type="region of interest" description="Disordered" evidence="1">
    <location>
        <begin position="585"/>
        <end position="615"/>
    </location>
</feature>
<proteinExistence type="predicted"/>
<feature type="region of interest" description="Disordered" evidence="1">
    <location>
        <begin position="116"/>
        <end position="139"/>
    </location>
</feature>
<feature type="region of interest" description="Disordered" evidence="1">
    <location>
        <begin position="647"/>
        <end position="668"/>
    </location>
</feature>
<feature type="compositionally biased region" description="Polar residues" evidence="1">
    <location>
        <begin position="123"/>
        <end position="139"/>
    </location>
</feature>
<organism evidence="2 3">
    <name type="scientific">Echinococcus multilocularis</name>
    <name type="common">Fox tapeworm</name>
    <dbReference type="NCBI Taxonomy" id="6211"/>
    <lineage>
        <taxon>Eukaryota</taxon>
        <taxon>Metazoa</taxon>
        <taxon>Spiralia</taxon>
        <taxon>Lophotrochozoa</taxon>
        <taxon>Platyhelminthes</taxon>
        <taxon>Cestoda</taxon>
        <taxon>Eucestoda</taxon>
        <taxon>Cyclophyllidea</taxon>
        <taxon>Taeniidae</taxon>
        <taxon>Echinococcus</taxon>
    </lineage>
</organism>
<feature type="region of interest" description="Disordered" evidence="1">
    <location>
        <begin position="425"/>
        <end position="444"/>
    </location>
</feature>
<dbReference type="Proteomes" id="UP000017246">
    <property type="component" value="Unassembled WGS sequence"/>
</dbReference>
<accession>A0A068XVC6</accession>
<evidence type="ECO:0000256" key="1">
    <source>
        <dbReference type="SAM" id="MobiDB-lite"/>
    </source>
</evidence>
<dbReference type="OMA" id="GNPGVHP"/>
<dbReference type="OrthoDB" id="6278519at2759"/>
<protein>
    <submittedName>
        <fullName evidence="2">Uncharacterized protein</fullName>
    </submittedName>
</protein>
<sequence length="778" mass="85149">MTTTNTSGGTHHSTFELLITAPPTYTTPCHAKPRHAKPRYNACVGRGAANMTTQRSRHNHIVAKITRQIGPPDSPTPPSRHPEPPPRRPTLPSRCDQEIASPLCLLEDKRHNPVTDLLERPRTSSSRQSAASDETWLTSSVSVASRNTVDTMTPLPCASTISQCNTNYVPHQATASTDPTELDKCTELEAMKQGLARIQAGHGRPSDFLPEHQCTNVDPYVRRTLDEIRRSINEISTDAALQQEVQQLRDSVKRLSLCQATAGTTCNKSESQLAGLLQDIRQSLRAAPCEAAQSDVASRECGIMQVLEEIRQSVHELQTVVDEDNVEPQPVVDTMCENSAVMHVLDDIRQSLHILREGVSNVEQDNTNECEDGAIMEALKEIQQGVNTLVRGMEAERVEGVEGAEEEHADEILEALTEIRNSVRALAGEEGEEGADDYKDDGDKRKDDAAMEMAACAMVRSMEELQKTVEKISEQLLGGMSERKSQCEKKEKARKRKKMKCEKSKSLSDSEIDEDDIVRCIKECCQDSSQSDCICEKIIKYLMDQNTAVPCIYYLLPPVIQPPTFVAPLCSVPRPIPPPPTMPLALPPPPMTNCPRSSGGSALSQATQHPQHPPFAPSSNLCGAVSMGAPRFCPPFSPPISCPQYHFEQPPPMTGLTAPQQPAPQSAPSIFNQCSNYVPQTACHQPEINPPAPSLSTCNRNFAPPPPQQQQQQQPQPARHSSLSSMPKVVPGHQVDNLPLSFTLSFTGTTDAPACAGNESDDLPNYANSTFLCTQIIP</sequence>
<feature type="region of interest" description="Disordered" evidence="1">
    <location>
        <begin position="685"/>
        <end position="734"/>
    </location>
</feature>
<feature type="compositionally biased region" description="Low complexity" evidence="1">
    <location>
        <begin position="658"/>
        <end position="668"/>
    </location>
</feature>